<evidence type="ECO:0000313" key="1">
    <source>
        <dbReference type="EMBL" id="MDU0343110.1"/>
    </source>
</evidence>
<dbReference type="EMBL" id="JAWDID010000058">
    <property type="protein sequence ID" value="MDU0343110.1"/>
    <property type="molecule type" value="Genomic_DNA"/>
</dbReference>
<dbReference type="Pfam" id="PF19649">
    <property type="entry name" value="DUF6152"/>
    <property type="match status" value="1"/>
</dbReference>
<evidence type="ECO:0000313" key="2">
    <source>
        <dbReference type="Proteomes" id="UP001254257"/>
    </source>
</evidence>
<gene>
    <name evidence="1" type="ORF">RKE40_24705</name>
</gene>
<reference evidence="1 2" key="1">
    <citation type="submission" date="2023-09" db="EMBL/GenBank/DDBJ databases">
        <title>Whole genome shotgun sequencing (WGS) of Bosea sp. ZW T0_25, isolated from stored onions (Allium cepa).</title>
        <authorList>
            <person name="Stoll D.A."/>
            <person name="Huch M."/>
        </authorList>
    </citation>
    <scope>NUCLEOTIDE SEQUENCE [LARGE SCALE GENOMIC DNA]</scope>
    <source>
        <strain evidence="1 2">ZW T0_25</strain>
    </source>
</reference>
<sequence>MTRLSLLSPISRRSLVWLTLAATTLAGAPVIAHHGWSWAEGEQMELKGTIRSISMAPPHPMLMVTAADGKVWQVDLGNPNQTERSGFTGTTAKAGDAVTAIGNRHLDKSKAHMKAVRIVLAGKNYDMYPERIRAN</sequence>
<dbReference type="InterPro" id="IPR046150">
    <property type="entry name" value="DUF6152"/>
</dbReference>
<proteinExistence type="predicted"/>
<dbReference type="RefSeq" id="WP_316020850.1">
    <property type="nucleotide sequence ID" value="NZ_JAWDID010000058.1"/>
</dbReference>
<keyword evidence="2" id="KW-1185">Reference proteome</keyword>
<dbReference type="Proteomes" id="UP001254257">
    <property type="component" value="Unassembled WGS sequence"/>
</dbReference>
<comment type="caution">
    <text evidence="1">The sequence shown here is derived from an EMBL/GenBank/DDBJ whole genome shotgun (WGS) entry which is preliminary data.</text>
</comment>
<name>A0ABU3SFG7_9HYPH</name>
<organism evidence="1 2">
    <name type="scientific">Bosea rubneri</name>
    <dbReference type="NCBI Taxonomy" id="3075434"/>
    <lineage>
        <taxon>Bacteria</taxon>
        <taxon>Pseudomonadati</taxon>
        <taxon>Pseudomonadota</taxon>
        <taxon>Alphaproteobacteria</taxon>
        <taxon>Hyphomicrobiales</taxon>
        <taxon>Boseaceae</taxon>
        <taxon>Bosea</taxon>
    </lineage>
</organism>
<protein>
    <submittedName>
        <fullName evidence="1">DUF6152 family protein</fullName>
    </submittedName>
</protein>
<accession>A0ABU3SFG7</accession>